<keyword evidence="4" id="KW-1185">Reference proteome</keyword>
<feature type="compositionally biased region" description="Low complexity" evidence="1">
    <location>
        <begin position="63"/>
        <end position="78"/>
    </location>
</feature>
<dbReference type="HOGENOM" id="CLU_1402683_0_0_1"/>
<feature type="region of interest" description="Disordered" evidence="1">
    <location>
        <begin position="26"/>
        <end position="194"/>
    </location>
</feature>
<dbReference type="VEuPathDB" id="FungiDB:LELG_03485"/>
<evidence type="ECO:0000313" key="4">
    <source>
        <dbReference type="Proteomes" id="UP000001996"/>
    </source>
</evidence>
<evidence type="ECO:0000256" key="2">
    <source>
        <dbReference type="SAM" id="SignalP"/>
    </source>
</evidence>
<dbReference type="InParanoid" id="A5E1J8"/>
<keyword evidence="2" id="KW-0732">Signal</keyword>
<reference evidence="3 4" key="1">
    <citation type="journal article" date="2009" name="Nature">
        <title>Evolution of pathogenicity and sexual reproduction in eight Candida genomes.</title>
        <authorList>
            <person name="Butler G."/>
            <person name="Rasmussen M.D."/>
            <person name="Lin M.F."/>
            <person name="Santos M.A."/>
            <person name="Sakthikumar S."/>
            <person name="Munro C.A."/>
            <person name="Rheinbay E."/>
            <person name="Grabherr M."/>
            <person name="Forche A."/>
            <person name="Reedy J.L."/>
            <person name="Agrafioti I."/>
            <person name="Arnaud M.B."/>
            <person name="Bates S."/>
            <person name="Brown A.J."/>
            <person name="Brunke S."/>
            <person name="Costanzo M.C."/>
            <person name="Fitzpatrick D.A."/>
            <person name="de Groot P.W."/>
            <person name="Harris D."/>
            <person name="Hoyer L.L."/>
            <person name="Hube B."/>
            <person name="Klis F.M."/>
            <person name="Kodira C."/>
            <person name="Lennard N."/>
            <person name="Logue M.E."/>
            <person name="Martin R."/>
            <person name="Neiman A.M."/>
            <person name="Nikolaou E."/>
            <person name="Quail M.A."/>
            <person name="Quinn J."/>
            <person name="Santos M.C."/>
            <person name="Schmitzberger F.F."/>
            <person name="Sherlock G."/>
            <person name="Shah P."/>
            <person name="Silverstein K.A."/>
            <person name="Skrzypek M.S."/>
            <person name="Soll D."/>
            <person name="Staggs R."/>
            <person name="Stansfield I."/>
            <person name="Stumpf M.P."/>
            <person name="Sudbery P.E."/>
            <person name="Srikantha T."/>
            <person name="Zeng Q."/>
            <person name="Berman J."/>
            <person name="Berriman M."/>
            <person name="Heitman J."/>
            <person name="Gow N.A."/>
            <person name="Lorenz M.C."/>
            <person name="Birren B.W."/>
            <person name="Kellis M."/>
            <person name="Cuomo C.A."/>
        </authorList>
    </citation>
    <scope>NUCLEOTIDE SEQUENCE [LARGE SCALE GENOMIC DNA]</scope>
    <source>
        <strain evidence="4">ATCC 11503 / BCRC 21390 / CBS 2605 / JCM 1781 / NBRC 1676 / NRRL YB-4239</strain>
    </source>
</reference>
<dbReference type="GeneID" id="5232608"/>
<proteinExistence type="predicted"/>
<feature type="compositionally biased region" description="Low complexity" evidence="1">
    <location>
        <begin position="150"/>
        <end position="161"/>
    </location>
</feature>
<organism evidence="3 4">
    <name type="scientific">Lodderomyces elongisporus (strain ATCC 11503 / CBS 2605 / JCM 1781 / NBRC 1676 / NRRL YB-4239)</name>
    <name type="common">Yeast</name>
    <name type="synonym">Saccharomyces elongisporus</name>
    <dbReference type="NCBI Taxonomy" id="379508"/>
    <lineage>
        <taxon>Eukaryota</taxon>
        <taxon>Fungi</taxon>
        <taxon>Dikarya</taxon>
        <taxon>Ascomycota</taxon>
        <taxon>Saccharomycotina</taxon>
        <taxon>Pichiomycetes</taxon>
        <taxon>Debaryomycetaceae</taxon>
        <taxon>Candida/Lodderomyces clade</taxon>
        <taxon>Lodderomyces</taxon>
    </lineage>
</organism>
<dbReference type="EMBL" id="CH981527">
    <property type="protein sequence ID" value="EDK45306.1"/>
    <property type="molecule type" value="Genomic_DNA"/>
</dbReference>
<feature type="chain" id="PRO_5002681723" evidence="2">
    <location>
        <begin position="17"/>
        <end position="194"/>
    </location>
</feature>
<dbReference type="KEGG" id="lel:PVL30_002975"/>
<accession>A5E1J8</accession>
<evidence type="ECO:0000313" key="3">
    <source>
        <dbReference type="EMBL" id="EDK45306.1"/>
    </source>
</evidence>
<dbReference type="AlphaFoldDB" id="A5E1J8"/>
<sequence length="194" mass="22071">MVLLIAAALIGAGAVAIEEKRKKKKLAKMSPKEREQIERYQIAQRFDRANRGRNYIPPERVHQLQQQQQQQKQQQQQQQHHHQEAPPYTAQQPSRSRGSQKRANNSAGASSSLQRSGTYGYNVPSTPMKPSTFRPATQRASMPQGRLQHQHQQQLQLQQQHTGLSLSSRPVHRSSRPPVVRPMVEDDPPPAYTP</sequence>
<dbReference type="Proteomes" id="UP000001996">
    <property type="component" value="Unassembled WGS sequence"/>
</dbReference>
<protein>
    <submittedName>
        <fullName evidence="3">Uncharacterized protein</fullName>
    </submittedName>
</protein>
<name>A5E1J8_LODEL</name>
<evidence type="ECO:0000256" key="1">
    <source>
        <dbReference type="SAM" id="MobiDB-lite"/>
    </source>
</evidence>
<feature type="signal peptide" evidence="2">
    <location>
        <begin position="1"/>
        <end position="16"/>
    </location>
</feature>
<gene>
    <name evidence="3" type="ORF">LELG_03485</name>
</gene>
<feature type="compositionally biased region" description="Polar residues" evidence="1">
    <location>
        <begin position="89"/>
        <end position="141"/>
    </location>
</feature>